<evidence type="ECO:0000313" key="2">
    <source>
        <dbReference type="EMBL" id="SFR93330.1"/>
    </source>
</evidence>
<reference evidence="2 3" key="1">
    <citation type="submission" date="2016-10" db="EMBL/GenBank/DDBJ databases">
        <authorList>
            <person name="de Groot N.N."/>
        </authorList>
    </citation>
    <scope>NUCLEOTIDE SEQUENCE [LARGE SCALE GENOMIC DNA]</scope>
    <source>
        <strain evidence="2 3">CGMCC 1.10457</strain>
    </source>
</reference>
<name>A0A1I6KQZ6_9EURY</name>
<dbReference type="AlphaFoldDB" id="A0A1I6KQZ6"/>
<evidence type="ECO:0000256" key="1">
    <source>
        <dbReference type="SAM" id="Phobius"/>
    </source>
</evidence>
<keyword evidence="1" id="KW-0472">Membrane</keyword>
<dbReference type="InterPro" id="IPR058440">
    <property type="entry name" value="DUF8127"/>
</dbReference>
<feature type="transmembrane region" description="Helical" evidence="1">
    <location>
        <begin position="21"/>
        <end position="40"/>
    </location>
</feature>
<dbReference type="Pfam" id="PF26448">
    <property type="entry name" value="DUF8127"/>
    <property type="match status" value="1"/>
</dbReference>
<keyword evidence="1" id="KW-1133">Transmembrane helix</keyword>
<dbReference type="RefSeq" id="WP_089814937.1">
    <property type="nucleotide sequence ID" value="NZ_FOZK01000001.1"/>
</dbReference>
<dbReference type="Proteomes" id="UP000199062">
    <property type="component" value="Unassembled WGS sequence"/>
</dbReference>
<proteinExistence type="predicted"/>
<sequence length="223" mass="25381">MGNVLGRGWSPTTRRYRFLRFALAVLLFSSPALVYVSGYGQPNYRYEAVEIRPADGGFEYDRDVSFVEGLEGVSCYGWERSRLCLLEGDLVDENRTYEDPPGIYDPPEERYTYQNGQFYERIREGKYDTVVLGLRPVSSAKVLDAIARDIEHLDQPLQRVVRDGARTVHRDLDATGRVVRYDGSYYAVHLTEHSESGSYIPSVFGFLAGFGLLARGVRDELRE</sequence>
<keyword evidence="3" id="KW-1185">Reference proteome</keyword>
<dbReference type="EMBL" id="FOZK01000001">
    <property type="protein sequence ID" value="SFR93330.1"/>
    <property type="molecule type" value="Genomic_DNA"/>
</dbReference>
<evidence type="ECO:0000313" key="3">
    <source>
        <dbReference type="Proteomes" id="UP000199062"/>
    </source>
</evidence>
<gene>
    <name evidence="2" type="ORF">SAMN05216559_1272</name>
</gene>
<protein>
    <submittedName>
        <fullName evidence="2">Uncharacterized protein</fullName>
    </submittedName>
</protein>
<keyword evidence="1" id="KW-0812">Transmembrane</keyword>
<accession>A0A1I6KQZ6</accession>
<organism evidence="2 3">
    <name type="scientific">Halomicrobium zhouii</name>
    <dbReference type="NCBI Taxonomy" id="767519"/>
    <lineage>
        <taxon>Archaea</taxon>
        <taxon>Methanobacteriati</taxon>
        <taxon>Methanobacteriota</taxon>
        <taxon>Stenosarchaea group</taxon>
        <taxon>Halobacteria</taxon>
        <taxon>Halobacteriales</taxon>
        <taxon>Haloarculaceae</taxon>
        <taxon>Halomicrobium</taxon>
    </lineage>
</organism>